<dbReference type="PANTHER" id="PTHR38095">
    <property type="entry name" value="ANAEROBIC DIMETHYL SULFOXIDE REDUCTASE CHAIN YNFH"/>
    <property type="match status" value="1"/>
</dbReference>
<dbReference type="InterPro" id="IPR007059">
    <property type="entry name" value="DmsC"/>
</dbReference>
<dbReference type="Proteomes" id="UP000005262">
    <property type="component" value="Chromosome"/>
</dbReference>
<dbReference type="GO" id="GO:0009390">
    <property type="term" value="C:dimethyl sulfoxide reductase complex"/>
    <property type="evidence" value="ECO:0007669"/>
    <property type="project" value="TreeGrafter"/>
</dbReference>
<dbReference type="GO" id="GO:0009389">
    <property type="term" value="F:dimethyl sulfoxide reductase activity"/>
    <property type="evidence" value="ECO:0007669"/>
    <property type="project" value="TreeGrafter"/>
</dbReference>
<reference evidence="2 3" key="1">
    <citation type="journal article" date="2012" name="J. Bacteriol.">
        <title>Complete genome sequences of Desulfosporosinus orientis DSM765T, Desulfosporosinus youngiae DSM17734T, Desulfosporosinus meridiei DSM13257T, and Desulfosporosinus acidiphilus DSM22704T.</title>
        <authorList>
            <person name="Pester M."/>
            <person name="Brambilla E."/>
            <person name="Alazard D."/>
            <person name="Rattei T."/>
            <person name="Weinmaier T."/>
            <person name="Han J."/>
            <person name="Lucas S."/>
            <person name="Lapidus A."/>
            <person name="Cheng J.F."/>
            <person name="Goodwin L."/>
            <person name="Pitluck S."/>
            <person name="Peters L."/>
            <person name="Ovchinnikova G."/>
            <person name="Teshima H."/>
            <person name="Detter J.C."/>
            <person name="Han C.S."/>
            <person name="Tapia R."/>
            <person name="Land M.L."/>
            <person name="Hauser L."/>
            <person name="Kyrpides N.C."/>
            <person name="Ivanova N.N."/>
            <person name="Pagani I."/>
            <person name="Huntmann M."/>
            <person name="Wei C.L."/>
            <person name="Davenport K.W."/>
            <person name="Daligault H."/>
            <person name="Chain P.S."/>
            <person name="Chen A."/>
            <person name="Mavromatis K."/>
            <person name="Markowitz V."/>
            <person name="Szeto E."/>
            <person name="Mikhailova N."/>
            <person name="Pati A."/>
            <person name="Wagner M."/>
            <person name="Woyke T."/>
            <person name="Ollivier B."/>
            <person name="Klenk H.P."/>
            <person name="Spring S."/>
            <person name="Loy A."/>
        </authorList>
    </citation>
    <scope>NUCLEOTIDE SEQUENCE [LARGE SCALE GENOMIC DNA]</scope>
    <source>
        <strain evidence="3">ATCC BAA-275 / DSM 13257 / NCIMB 13706 / S10</strain>
    </source>
</reference>
<evidence type="ECO:0000313" key="2">
    <source>
        <dbReference type="EMBL" id="AFQ46228.1"/>
    </source>
</evidence>
<gene>
    <name evidence="2" type="ordered locus">Desmer_4420</name>
</gene>
<feature type="transmembrane region" description="Helical" evidence="1">
    <location>
        <begin position="109"/>
        <end position="131"/>
    </location>
</feature>
<feature type="transmembrane region" description="Helical" evidence="1">
    <location>
        <begin position="174"/>
        <end position="195"/>
    </location>
</feature>
<organism evidence="2 3">
    <name type="scientific">Desulfosporosinus meridiei (strain ATCC BAA-275 / DSM 13257 / KCTC 12902 / NCIMB 13706 / S10)</name>
    <dbReference type="NCBI Taxonomy" id="768704"/>
    <lineage>
        <taxon>Bacteria</taxon>
        <taxon>Bacillati</taxon>
        <taxon>Bacillota</taxon>
        <taxon>Clostridia</taxon>
        <taxon>Eubacteriales</taxon>
        <taxon>Desulfitobacteriaceae</taxon>
        <taxon>Desulfosporosinus</taxon>
    </lineage>
</organism>
<proteinExistence type="predicted"/>
<reference evidence="3" key="2">
    <citation type="submission" date="2012-08" db="EMBL/GenBank/DDBJ databases">
        <title>Finished genome of Desulfosporosinus meridiei DSM 13257.</title>
        <authorList>
            <person name="Huntemann M."/>
            <person name="Wei C.-L."/>
            <person name="Han J."/>
            <person name="Detter J.C."/>
            <person name="Han C."/>
            <person name="Davenport K."/>
            <person name="Daligault H."/>
            <person name="Erkkila T."/>
            <person name="Gu W."/>
            <person name="Munk A.C.C."/>
            <person name="Teshima H."/>
            <person name="Xu Y."/>
            <person name="Chain P."/>
            <person name="Tapia R."/>
            <person name="Chen A."/>
            <person name="Krypides N."/>
            <person name="Mavromatis K."/>
            <person name="Markowitz V."/>
            <person name="Szeto E."/>
            <person name="Ivanova N."/>
            <person name="Mikhailova N."/>
            <person name="Ovchinnikova G."/>
            <person name="Pagani I."/>
            <person name="Pati A."/>
            <person name="Goodwin L."/>
            <person name="Peters L."/>
            <person name="Pitluck S."/>
            <person name="Woyke T."/>
            <person name="Pester M."/>
            <person name="Spring S."/>
            <person name="Ollivier B."/>
            <person name="Rattei T."/>
            <person name="Klenk H.-P."/>
            <person name="Wagner M."/>
            <person name="Loy A."/>
        </authorList>
    </citation>
    <scope>NUCLEOTIDE SEQUENCE [LARGE SCALE GENOMIC DNA]</scope>
    <source>
        <strain evidence="3">ATCC BAA-275 / DSM 13257 / NCIMB 13706 / S10</strain>
    </source>
</reference>
<name>J7J4L9_DESMD</name>
<feature type="transmembrane region" description="Helical" evidence="1">
    <location>
        <begin position="143"/>
        <end position="162"/>
    </location>
</feature>
<evidence type="ECO:0000256" key="1">
    <source>
        <dbReference type="SAM" id="Phobius"/>
    </source>
</evidence>
<dbReference type="PANTHER" id="PTHR38095:SF2">
    <property type="entry name" value="ANAEROBIC DIMETHYL SULFOXIDE REDUCTASE CHAIN C"/>
    <property type="match status" value="1"/>
</dbReference>
<protein>
    <submittedName>
        <fullName evidence="2">DMSO reductase anchor subunit</fullName>
    </submittedName>
</protein>
<keyword evidence="1" id="KW-1133">Transmembrane helix</keyword>
<dbReference type="AlphaFoldDB" id="J7J4L9"/>
<dbReference type="EMBL" id="CP003629">
    <property type="protein sequence ID" value="AFQ46228.1"/>
    <property type="molecule type" value="Genomic_DNA"/>
</dbReference>
<dbReference type="STRING" id="768704.Desmer_4420"/>
<keyword evidence="1" id="KW-0812">Transmembrane</keyword>
<evidence type="ECO:0000313" key="3">
    <source>
        <dbReference type="Proteomes" id="UP000005262"/>
    </source>
</evidence>
<dbReference type="RefSeq" id="WP_014905134.1">
    <property type="nucleotide sequence ID" value="NC_018515.1"/>
</dbReference>
<dbReference type="GO" id="GO:0019645">
    <property type="term" value="P:anaerobic electron transport chain"/>
    <property type="evidence" value="ECO:0007669"/>
    <property type="project" value="InterPro"/>
</dbReference>
<dbReference type="eggNOG" id="COG3302">
    <property type="taxonomic scope" value="Bacteria"/>
</dbReference>
<sequence>MGTWEWPLIVFTVLSQISIGIIVGLLGLDRRNRLKEKLFKQGVVVSGILLMIALLASLFHLGHPEAAYRAITHLDSSWLSREILFFILTFVGWLYLLRLSFHPTGKRRSSLLITSVLGLLGIISSAMIYVLPRVPAWNNVAPVFFFILTAGLLGALALVILGGQELQSEQKKSLLNWSLGCIIVSIFMFVLYASLIKVNAEGAATVQFLLSSPLFWLRAGLGWLVPLILLLTGLKSQEIFAANTLYLVFALVGVGEILGRALFYVSAVGIHISALFQ</sequence>
<feature type="transmembrane region" description="Helical" evidence="1">
    <location>
        <begin position="6"/>
        <end position="26"/>
    </location>
</feature>
<keyword evidence="3" id="KW-1185">Reference proteome</keyword>
<dbReference type="HOGENOM" id="CLU_064909_1_1_9"/>
<dbReference type="KEGG" id="dmi:Desmer_4420"/>
<dbReference type="OrthoDB" id="2083322at2"/>
<feature type="transmembrane region" description="Helical" evidence="1">
    <location>
        <begin position="246"/>
        <end position="272"/>
    </location>
</feature>
<accession>J7J4L9</accession>
<dbReference type="Pfam" id="PF04976">
    <property type="entry name" value="DmsC"/>
    <property type="match status" value="1"/>
</dbReference>
<keyword evidence="1" id="KW-0472">Membrane</keyword>
<feature type="transmembrane region" description="Helical" evidence="1">
    <location>
        <begin position="78"/>
        <end position="97"/>
    </location>
</feature>
<dbReference type="Gene3D" id="1.20.1630.10">
    <property type="entry name" value="Formate dehydrogenase/DMSO reductase domain"/>
    <property type="match status" value="1"/>
</dbReference>
<feature type="transmembrane region" description="Helical" evidence="1">
    <location>
        <begin position="38"/>
        <end position="58"/>
    </location>
</feature>
<dbReference type="GO" id="GO:0005886">
    <property type="term" value="C:plasma membrane"/>
    <property type="evidence" value="ECO:0007669"/>
    <property type="project" value="TreeGrafter"/>
</dbReference>
<feature type="transmembrane region" description="Helical" evidence="1">
    <location>
        <begin position="215"/>
        <end position="234"/>
    </location>
</feature>